<keyword evidence="2" id="KW-1185">Reference proteome</keyword>
<dbReference type="EMBL" id="CP061281">
    <property type="protein sequence ID" value="QNS03126.1"/>
    <property type="molecule type" value="Genomic_DNA"/>
</dbReference>
<dbReference type="RefSeq" id="WP_188335880.1">
    <property type="nucleotide sequence ID" value="NZ_CP061281.1"/>
</dbReference>
<evidence type="ECO:0000313" key="2">
    <source>
        <dbReference type="Proteomes" id="UP000516428"/>
    </source>
</evidence>
<dbReference type="KEGG" id="sxn:IAG42_05480"/>
<proteinExistence type="predicted"/>
<protein>
    <submittedName>
        <fullName evidence="1">Uncharacterized protein</fullName>
    </submittedName>
</protein>
<reference evidence="1 2" key="1">
    <citation type="submission" date="2020-09" db="EMBL/GenBank/DDBJ databases">
        <title>A novel species.</title>
        <authorList>
            <person name="Gao J."/>
        </authorList>
    </citation>
    <scope>NUCLEOTIDE SEQUENCE [LARGE SCALE GENOMIC DNA]</scope>
    <source>
        <strain evidence="1 2">CRXT-Y-14</strain>
    </source>
</reference>
<organism evidence="1 2">
    <name type="scientific">Streptomyces xanthii</name>
    <dbReference type="NCBI Taxonomy" id="2768069"/>
    <lineage>
        <taxon>Bacteria</taxon>
        <taxon>Bacillati</taxon>
        <taxon>Actinomycetota</taxon>
        <taxon>Actinomycetes</taxon>
        <taxon>Kitasatosporales</taxon>
        <taxon>Streptomycetaceae</taxon>
        <taxon>Streptomyces</taxon>
    </lineage>
</organism>
<gene>
    <name evidence="1" type="ORF">IAG42_05480</name>
</gene>
<sequence length="92" mass="9455">MAMVPWRVQVKAGRLAVLAVALATALVTSARLRPRRNGGAAPPAGPGGLRARIVPARPAPAQVTEHSVAVSDLCTCVSELASDLAKRYGGET</sequence>
<evidence type="ECO:0000313" key="1">
    <source>
        <dbReference type="EMBL" id="QNS03126.1"/>
    </source>
</evidence>
<dbReference type="Proteomes" id="UP000516428">
    <property type="component" value="Chromosome"/>
</dbReference>
<name>A0A7H1B321_9ACTN</name>
<dbReference type="AlphaFoldDB" id="A0A7H1B321"/>
<accession>A0A7H1B321</accession>